<evidence type="ECO:0000256" key="2">
    <source>
        <dbReference type="PROSITE-ProRule" id="PRU01091"/>
    </source>
</evidence>
<reference evidence="4 5" key="1">
    <citation type="submission" date="2019-09" db="EMBL/GenBank/DDBJ databases">
        <title>Hybrid Assembly of the complete Genome of the Deep-Sea Bacterium Moritella marina from long Nanopore and Illumina reads.</title>
        <authorList>
            <person name="Magin S."/>
            <person name="Georgoulis A."/>
            <person name="Papadimitriou K."/>
            <person name="Iliakis G."/>
            <person name="Vorgias C.E."/>
        </authorList>
    </citation>
    <scope>NUCLEOTIDE SEQUENCE [LARGE SCALE GENOMIC DNA]</scope>
    <source>
        <strain evidence="4 5">MP-1</strain>
    </source>
</reference>
<feature type="DNA-binding region" description="OmpR/PhoB-type" evidence="2">
    <location>
        <begin position="16"/>
        <end position="112"/>
    </location>
</feature>
<dbReference type="OrthoDB" id="6400731at2"/>
<dbReference type="InterPro" id="IPR016032">
    <property type="entry name" value="Sig_transdc_resp-reg_C-effctor"/>
</dbReference>
<dbReference type="Pfam" id="PF00486">
    <property type="entry name" value="Trans_reg_C"/>
    <property type="match status" value="1"/>
</dbReference>
<dbReference type="InterPro" id="IPR001867">
    <property type="entry name" value="OmpR/PhoB-type_DNA-bd"/>
</dbReference>
<dbReference type="SMART" id="SM00862">
    <property type="entry name" value="Trans_reg_C"/>
    <property type="match status" value="1"/>
</dbReference>
<feature type="domain" description="OmpR/PhoB-type" evidence="3">
    <location>
        <begin position="16"/>
        <end position="112"/>
    </location>
</feature>
<dbReference type="GO" id="GO:0006355">
    <property type="term" value="P:regulation of DNA-templated transcription"/>
    <property type="evidence" value="ECO:0007669"/>
    <property type="project" value="InterPro"/>
</dbReference>
<dbReference type="Proteomes" id="UP000327424">
    <property type="component" value="Chromosome"/>
</dbReference>
<keyword evidence="1 2" id="KW-0238">DNA-binding</keyword>
<evidence type="ECO:0000313" key="4">
    <source>
        <dbReference type="EMBL" id="QFI38661.1"/>
    </source>
</evidence>
<sequence>MQLGNDTLERKSLLEEFVVEIDGKIISSKTKVVLDAETGLMLTIISRPQRNIINVLYNNAGIIFSKKDIKEIGWPGRVVSNSSVVVAISEIRSVIGNNRIITISGEGYLFNSLL</sequence>
<dbReference type="EMBL" id="CP044399">
    <property type="protein sequence ID" value="QFI38661.1"/>
    <property type="molecule type" value="Genomic_DNA"/>
</dbReference>
<dbReference type="PROSITE" id="PS51755">
    <property type="entry name" value="OMPR_PHOB"/>
    <property type="match status" value="1"/>
</dbReference>
<organism evidence="4 5">
    <name type="scientific">Moritella marina ATCC 15381</name>
    <dbReference type="NCBI Taxonomy" id="1202962"/>
    <lineage>
        <taxon>Bacteria</taxon>
        <taxon>Pseudomonadati</taxon>
        <taxon>Pseudomonadota</taxon>
        <taxon>Gammaproteobacteria</taxon>
        <taxon>Alteromonadales</taxon>
        <taxon>Moritellaceae</taxon>
        <taxon>Moritella</taxon>
    </lineage>
</organism>
<proteinExistence type="predicted"/>
<dbReference type="Gene3D" id="1.10.10.10">
    <property type="entry name" value="Winged helix-like DNA-binding domain superfamily/Winged helix DNA-binding domain"/>
    <property type="match status" value="1"/>
</dbReference>
<dbReference type="GO" id="GO:0003677">
    <property type="term" value="F:DNA binding"/>
    <property type="evidence" value="ECO:0007669"/>
    <property type="project" value="UniProtKB-UniRule"/>
</dbReference>
<dbReference type="GO" id="GO:0000160">
    <property type="term" value="P:phosphorelay signal transduction system"/>
    <property type="evidence" value="ECO:0007669"/>
    <property type="project" value="InterPro"/>
</dbReference>
<dbReference type="RefSeq" id="WP_019439490.1">
    <property type="nucleotide sequence ID" value="NZ_ALOE01000002.1"/>
</dbReference>
<dbReference type="KEGG" id="mmaa:FR932_12770"/>
<dbReference type="AlphaFoldDB" id="A0A5J6WN01"/>
<accession>A0A5J6WN01</accession>
<dbReference type="InterPro" id="IPR036388">
    <property type="entry name" value="WH-like_DNA-bd_sf"/>
</dbReference>
<protein>
    <recommendedName>
        <fullName evidence="3">OmpR/PhoB-type domain-containing protein</fullName>
    </recommendedName>
</protein>
<evidence type="ECO:0000313" key="5">
    <source>
        <dbReference type="Proteomes" id="UP000327424"/>
    </source>
</evidence>
<dbReference type="SUPFAM" id="SSF46894">
    <property type="entry name" value="C-terminal effector domain of the bipartite response regulators"/>
    <property type="match status" value="1"/>
</dbReference>
<gene>
    <name evidence="4" type="ORF">FR932_12770</name>
</gene>
<name>A0A5J6WN01_MORMI</name>
<keyword evidence="5" id="KW-1185">Reference proteome</keyword>
<evidence type="ECO:0000256" key="1">
    <source>
        <dbReference type="ARBA" id="ARBA00023125"/>
    </source>
</evidence>
<evidence type="ECO:0000259" key="3">
    <source>
        <dbReference type="PROSITE" id="PS51755"/>
    </source>
</evidence>